<sequence>MATKEYHHTELTQLEQQKRRKEWVPSSVTNRSNRYLLVLKPFGPNLVPRNIDFNTSPFWITFVGLKLEHQLSVVIERIAVAVGRVLEVFLPDNAPRDAYGYKARVMIVLNQSLTQGIMVQTVNHGPTWIGFEYIGLPYHNCINCFMLGYDTYKCLDQENHGDNNQMANEMMVHIEQPQVLEELDVFVHMPLPPDTATDAAQNQLEVLFGGRATVIPAEGANLALNQYAHVLNPGNNTSHAFSVDLIHSCVPEMFSRPHNFVALTQIESPTLMGSSSTDSLVIITDNPTPIQNNVNTIPINQSPSSTTATPSRRRFRGKGKKKSIPNDKPLKKRKFIHPTPEFQSIEDQSTPYYPSLQNLEPLEVINPSEEIIGVNSSTTNPSNNITSEFVSNMIAYPRVTQHLLSQGMVIRSLWGGMEWGTDLNNNAVPISPQKPMGELENINLQMQIPVGSIQLLTLPDEEPTVESNIIFPTPSFENLAGGSMTLSCGSLMDVAGSAQTYELLCMIKDISVVAHNRNATLDSNIGHNKGVNHKLGGSGNHATIRQLQLLIKTNNLDIVFLFETKASQQNMSYLVHSLLYPNFFIVPAINTAGGLCLMWKVGLHITISSSSQNNITSSIFTGPNALPWTACFFYGSPYPITRNISWDPIRNLHNNTTPTLIIGDLNIILTAGETTGT</sequence>
<feature type="region of interest" description="Disordered" evidence="1">
    <location>
        <begin position="292"/>
        <end position="332"/>
    </location>
</feature>
<dbReference type="EMBL" id="JADFTS010000002">
    <property type="protein sequence ID" value="KAF9621319.1"/>
    <property type="molecule type" value="Genomic_DNA"/>
</dbReference>
<protein>
    <recommendedName>
        <fullName evidence="2">Endonuclease/exonuclease/phosphatase domain-containing protein</fullName>
    </recommendedName>
</protein>
<feature type="compositionally biased region" description="Polar residues" evidence="1">
    <location>
        <begin position="292"/>
        <end position="301"/>
    </location>
</feature>
<feature type="domain" description="Endonuclease/exonuclease/phosphatase" evidence="2">
    <location>
        <begin position="537"/>
        <end position="673"/>
    </location>
</feature>
<dbReference type="Pfam" id="PF03372">
    <property type="entry name" value="Exo_endo_phos"/>
    <property type="match status" value="1"/>
</dbReference>
<dbReference type="GO" id="GO:0003824">
    <property type="term" value="F:catalytic activity"/>
    <property type="evidence" value="ECO:0007669"/>
    <property type="project" value="InterPro"/>
</dbReference>
<gene>
    <name evidence="3" type="ORF">IFM89_019405</name>
</gene>
<accession>A0A835IPW3</accession>
<dbReference type="Gene3D" id="3.60.10.10">
    <property type="entry name" value="Endonuclease/exonuclease/phosphatase"/>
    <property type="match status" value="1"/>
</dbReference>
<dbReference type="PANTHER" id="PTHR35218">
    <property type="entry name" value="RNASE H DOMAIN-CONTAINING PROTEIN"/>
    <property type="match status" value="1"/>
</dbReference>
<evidence type="ECO:0000313" key="3">
    <source>
        <dbReference type="EMBL" id="KAF9621319.1"/>
    </source>
</evidence>
<dbReference type="SUPFAM" id="SSF56219">
    <property type="entry name" value="DNase I-like"/>
    <property type="match status" value="1"/>
</dbReference>
<feature type="compositionally biased region" description="Basic residues" evidence="1">
    <location>
        <begin position="311"/>
        <end position="323"/>
    </location>
</feature>
<dbReference type="Proteomes" id="UP000631114">
    <property type="component" value="Unassembled WGS sequence"/>
</dbReference>
<dbReference type="OrthoDB" id="1750790at2759"/>
<name>A0A835IPW3_9MAGN</name>
<reference evidence="3 4" key="1">
    <citation type="submission" date="2020-10" db="EMBL/GenBank/DDBJ databases">
        <title>The Coptis chinensis genome and diversification of protoberbering-type alkaloids.</title>
        <authorList>
            <person name="Wang B."/>
            <person name="Shu S."/>
            <person name="Song C."/>
            <person name="Liu Y."/>
        </authorList>
    </citation>
    <scope>NUCLEOTIDE SEQUENCE [LARGE SCALE GENOMIC DNA]</scope>
    <source>
        <strain evidence="3">HL-2020</strain>
        <tissue evidence="3">Leaf</tissue>
    </source>
</reference>
<evidence type="ECO:0000313" key="4">
    <source>
        <dbReference type="Proteomes" id="UP000631114"/>
    </source>
</evidence>
<dbReference type="InterPro" id="IPR036691">
    <property type="entry name" value="Endo/exonu/phosph_ase_sf"/>
</dbReference>
<proteinExistence type="predicted"/>
<keyword evidence="4" id="KW-1185">Reference proteome</keyword>
<evidence type="ECO:0000259" key="2">
    <source>
        <dbReference type="Pfam" id="PF03372"/>
    </source>
</evidence>
<organism evidence="3 4">
    <name type="scientific">Coptis chinensis</name>
    <dbReference type="NCBI Taxonomy" id="261450"/>
    <lineage>
        <taxon>Eukaryota</taxon>
        <taxon>Viridiplantae</taxon>
        <taxon>Streptophyta</taxon>
        <taxon>Embryophyta</taxon>
        <taxon>Tracheophyta</taxon>
        <taxon>Spermatophyta</taxon>
        <taxon>Magnoliopsida</taxon>
        <taxon>Ranunculales</taxon>
        <taxon>Ranunculaceae</taxon>
        <taxon>Coptidoideae</taxon>
        <taxon>Coptis</taxon>
    </lineage>
</organism>
<dbReference type="PANTHER" id="PTHR35218:SF9">
    <property type="entry name" value="ENDONUCLEASE_EXONUCLEASE_PHOSPHATASE DOMAIN-CONTAINING PROTEIN"/>
    <property type="match status" value="1"/>
</dbReference>
<comment type="caution">
    <text evidence="3">The sequence shown here is derived from an EMBL/GenBank/DDBJ whole genome shotgun (WGS) entry which is preliminary data.</text>
</comment>
<dbReference type="AlphaFoldDB" id="A0A835IPW3"/>
<dbReference type="InterPro" id="IPR005135">
    <property type="entry name" value="Endo/exonuclease/phosphatase"/>
</dbReference>
<evidence type="ECO:0000256" key="1">
    <source>
        <dbReference type="SAM" id="MobiDB-lite"/>
    </source>
</evidence>